<evidence type="ECO:0000313" key="3">
    <source>
        <dbReference type="EMBL" id="VEP13157.1"/>
    </source>
</evidence>
<protein>
    <submittedName>
        <fullName evidence="1">Transposase</fullName>
    </submittedName>
</protein>
<organism evidence="1 4">
    <name type="scientific">Hyella patelloides LEGE 07179</name>
    <dbReference type="NCBI Taxonomy" id="945734"/>
    <lineage>
        <taxon>Bacteria</taxon>
        <taxon>Bacillati</taxon>
        <taxon>Cyanobacteriota</taxon>
        <taxon>Cyanophyceae</taxon>
        <taxon>Pleurocapsales</taxon>
        <taxon>Hyellaceae</taxon>
        <taxon>Hyella</taxon>
    </lineage>
</organism>
<dbReference type="EMBL" id="CAACVJ010000045">
    <property type="protein sequence ID" value="VEP12217.1"/>
    <property type="molecule type" value="Genomic_DNA"/>
</dbReference>
<dbReference type="Proteomes" id="UP000320055">
    <property type="component" value="Unassembled WGS sequence"/>
</dbReference>
<evidence type="ECO:0000313" key="4">
    <source>
        <dbReference type="Proteomes" id="UP000320055"/>
    </source>
</evidence>
<dbReference type="EMBL" id="CAACVJ010000098">
    <property type="protein sequence ID" value="VEP13157.1"/>
    <property type="molecule type" value="Genomic_DNA"/>
</dbReference>
<reference evidence="1 4" key="1">
    <citation type="submission" date="2019-01" db="EMBL/GenBank/DDBJ databases">
        <authorList>
            <person name="Brito A."/>
        </authorList>
    </citation>
    <scope>NUCLEOTIDE SEQUENCE [LARGE SCALE GENOMIC DNA]</scope>
    <source>
        <strain evidence="1">1</strain>
    </source>
</reference>
<dbReference type="AlphaFoldDB" id="A0A563VLJ1"/>
<evidence type="ECO:0000313" key="2">
    <source>
        <dbReference type="EMBL" id="VEP12548.1"/>
    </source>
</evidence>
<dbReference type="EMBL" id="CAACVJ010000060">
    <property type="protein sequence ID" value="VEP12548.1"/>
    <property type="molecule type" value="Genomic_DNA"/>
</dbReference>
<evidence type="ECO:0000313" key="1">
    <source>
        <dbReference type="EMBL" id="VEP12217.1"/>
    </source>
</evidence>
<sequence>MWKEVKKFLKNKVFDSLDFLRRKLANILAEFTQADIASITGFDFILDALSVAGL</sequence>
<proteinExistence type="predicted"/>
<keyword evidence="4" id="KW-1185">Reference proteome</keyword>
<name>A0A563VLJ1_9CYAN</name>
<gene>
    <name evidence="1" type="ORF">H1P_1390027</name>
    <name evidence="2" type="ORF">H1P_1520022</name>
    <name evidence="3" type="ORF">H1P_1870001</name>
</gene>
<accession>A0A563VLJ1</accession>